<dbReference type="Pfam" id="PF00106">
    <property type="entry name" value="adh_short"/>
    <property type="match status" value="1"/>
</dbReference>
<gene>
    <name evidence="2" type="ORF">TRIADDRAFT_58574</name>
</gene>
<feature type="transmembrane region" description="Helical" evidence="1">
    <location>
        <begin position="6"/>
        <end position="29"/>
    </location>
</feature>
<dbReference type="CTD" id="6755800"/>
<keyword evidence="1" id="KW-0472">Membrane</keyword>
<dbReference type="AlphaFoldDB" id="B3S328"/>
<dbReference type="OrthoDB" id="5296at2759"/>
<organism evidence="2 3">
    <name type="scientific">Trichoplax adhaerens</name>
    <name type="common">Trichoplax reptans</name>
    <dbReference type="NCBI Taxonomy" id="10228"/>
    <lineage>
        <taxon>Eukaryota</taxon>
        <taxon>Metazoa</taxon>
        <taxon>Placozoa</taxon>
        <taxon>Uniplacotomia</taxon>
        <taxon>Trichoplacea</taxon>
        <taxon>Trichoplacidae</taxon>
        <taxon>Trichoplax</taxon>
    </lineage>
</organism>
<dbReference type="PANTHER" id="PTHR43313:SF1">
    <property type="entry name" value="3BETA-HYDROXYSTEROID DEHYDROGENASE DHS-16"/>
    <property type="match status" value="1"/>
</dbReference>
<proteinExistence type="predicted"/>
<dbReference type="eggNOG" id="KOG1610">
    <property type="taxonomic scope" value="Eukaryota"/>
</dbReference>
<dbReference type="KEGG" id="tad:TRIADDRAFT_58574"/>
<dbReference type="GO" id="GO:0008202">
    <property type="term" value="P:steroid metabolic process"/>
    <property type="evidence" value="ECO:0000318"/>
    <property type="project" value="GO_Central"/>
</dbReference>
<dbReference type="InterPro" id="IPR002347">
    <property type="entry name" value="SDR_fam"/>
</dbReference>
<dbReference type="RefSeq" id="XP_002114587.1">
    <property type="nucleotide sequence ID" value="XM_002114551.1"/>
</dbReference>
<dbReference type="GO" id="GO:0016491">
    <property type="term" value="F:oxidoreductase activity"/>
    <property type="evidence" value="ECO:0000318"/>
    <property type="project" value="GO_Central"/>
</dbReference>
<keyword evidence="1" id="KW-0812">Transmembrane</keyword>
<keyword evidence="1" id="KW-1133">Transmembrane helix</keyword>
<dbReference type="PRINTS" id="PR00081">
    <property type="entry name" value="GDHRDH"/>
</dbReference>
<evidence type="ECO:0000256" key="1">
    <source>
        <dbReference type="SAM" id="Phobius"/>
    </source>
</evidence>
<keyword evidence="3" id="KW-1185">Reference proteome</keyword>
<dbReference type="Proteomes" id="UP000009022">
    <property type="component" value="Unassembled WGS sequence"/>
</dbReference>
<evidence type="ECO:0000313" key="3">
    <source>
        <dbReference type="Proteomes" id="UP000009022"/>
    </source>
</evidence>
<protein>
    <submittedName>
        <fullName evidence="2">Uncharacterized protein</fullName>
    </submittedName>
</protein>
<dbReference type="PANTHER" id="PTHR43313">
    <property type="entry name" value="SHORT-CHAIN DEHYDROGENASE/REDUCTASE FAMILY 9C"/>
    <property type="match status" value="1"/>
</dbReference>
<dbReference type="SUPFAM" id="SSF51735">
    <property type="entry name" value="NAD(P)-binding Rossmann-fold domains"/>
    <property type="match status" value="1"/>
</dbReference>
<name>B3S328_TRIAD</name>
<dbReference type="InParanoid" id="B3S328"/>
<sequence length="299" mass="34442">MASESLELYIAAFSVFVAPILVVICLRLAKYLKFSDQNDKNIVLIGCDTDCGQALLQQLLQHRGHIFATYKDEDKMKDLLPDSPSNITFMKLDPNETDEIDNTIKAITKEQMQYGSIWTLINLTGNGICNAAAEWCPKEIYLNSADDNLWASVEVIRRFLPVIKESRGRIIQLGCSSATTMSRKTIAYCVAKASLRAFIESLSIEMKRYSVSVHWIELKSCYEQYEEETNEARIDRCKQQFWNEISSLAKLKFNQQFYDTFVTDYSRKNQAYFKKNIHKIMWAIENAIFSFNPSDVYTV</sequence>
<dbReference type="Gene3D" id="3.40.50.720">
    <property type="entry name" value="NAD(P)-binding Rossmann-like Domain"/>
    <property type="match status" value="1"/>
</dbReference>
<dbReference type="InterPro" id="IPR036291">
    <property type="entry name" value="NAD(P)-bd_dom_sf"/>
</dbReference>
<accession>B3S328</accession>
<dbReference type="EMBL" id="DS985248">
    <property type="protein sequence ID" value="EDV22721.1"/>
    <property type="molecule type" value="Genomic_DNA"/>
</dbReference>
<evidence type="ECO:0000313" key="2">
    <source>
        <dbReference type="EMBL" id="EDV22721.1"/>
    </source>
</evidence>
<dbReference type="PhylomeDB" id="B3S328"/>
<dbReference type="GeneID" id="6755800"/>
<reference evidence="2 3" key="1">
    <citation type="journal article" date="2008" name="Nature">
        <title>The Trichoplax genome and the nature of placozoans.</title>
        <authorList>
            <person name="Srivastava M."/>
            <person name="Begovic E."/>
            <person name="Chapman J."/>
            <person name="Putnam N.H."/>
            <person name="Hellsten U."/>
            <person name="Kawashima T."/>
            <person name="Kuo A."/>
            <person name="Mitros T."/>
            <person name="Salamov A."/>
            <person name="Carpenter M.L."/>
            <person name="Signorovitch A.Y."/>
            <person name="Moreno M.A."/>
            <person name="Kamm K."/>
            <person name="Grimwood J."/>
            <person name="Schmutz J."/>
            <person name="Shapiro H."/>
            <person name="Grigoriev I.V."/>
            <person name="Buss L.W."/>
            <person name="Schierwater B."/>
            <person name="Dellaporta S.L."/>
            <person name="Rokhsar D.S."/>
        </authorList>
    </citation>
    <scope>NUCLEOTIDE SEQUENCE [LARGE SCALE GENOMIC DNA]</scope>
    <source>
        <strain evidence="2 3">Grell-BS-1999</strain>
    </source>
</reference>
<dbReference type="HOGENOM" id="CLU_931671_0_0_1"/>